<accession>A0A5U8U6B6</accession>
<dbReference type="EMBL" id="AAMHNJ010000007">
    <property type="protein sequence ID" value="EDH3995187.1"/>
    <property type="molecule type" value="Genomic_DNA"/>
</dbReference>
<reference evidence="1" key="1">
    <citation type="submission" date="2018-07" db="EMBL/GenBank/DDBJ databases">
        <authorList>
            <person name="Ashton P.M."/>
            <person name="Dallman T."/>
            <person name="Nair S."/>
            <person name="De Pinna E."/>
            <person name="Peters T."/>
            <person name="Grant K."/>
        </authorList>
    </citation>
    <scope>NUCLEOTIDE SEQUENCE</scope>
    <source>
        <strain evidence="1">568336</strain>
        <strain evidence="2">824494</strain>
    </source>
</reference>
<name>A0A5U8U6B6_SALTI</name>
<organism evidence="1">
    <name type="scientific">Salmonella typhi</name>
    <dbReference type="NCBI Taxonomy" id="90370"/>
    <lineage>
        <taxon>Bacteria</taxon>
        <taxon>Pseudomonadati</taxon>
        <taxon>Pseudomonadota</taxon>
        <taxon>Gammaproteobacteria</taxon>
        <taxon>Enterobacterales</taxon>
        <taxon>Enterobacteriaceae</taxon>
        <taxon>Salmonella</taxon>
    </lineage>
</organism>
<evidence type="ECO:0000313" key="1">
    <source>
        <dbReference type="EMBL" id="EBS0137037.1"/>
    </source>
</evidence>
<evidence type="ECO:0000313" key="2">
    <source>
        <dbReference type="EMBL" id="EDH3995187.1"/>
    </source>
</evidence>
<protein>
    <submittedName>
        <fullName evidence="1">Uncharacterized protein</fullName>
    </submittedName>
</protein>
<sequence>MKIVHYESNSPWVGNMKCPNPKCGRNDSCLIRDRLYSHEVCIGSKPKYWWRLLTNTLTSLGMGRS</sequence>
<gene>
    <name evidence="1" type="ORF">DUQ91_09025</name>
    <name evidence="2" type="ORF">GDI29_08855</name>
</gene>
<proteinExistence type="predicted"/>
<dbReference type="AlphaFoldDB" id="A0A5U8U6B6"/>
<comment type="caution">
    <text evidence="1">The sequence shown here is derived from an EMBL/GenBank/DDBJ whole genome shotgun (WGS) entry which is preliminary data.</text>
</comment>
<dbReference type="EMBL" id="AAGUIA010000008">
    <property type="protein sequence ID" value="EBS0137037.1"/>
    <property type="molecule type" value="Genomic_DNA"/>
</dbReference>